<keyword evidence="2" id="KW-0812">Transmembrane</keyword>
<evidence type="ECO:0000256" key="1">
    <source>
        <dbReference type="SAM" id="MobiDB-lite"/>
    </source>
</evidence>
<evidence type="ECO:0000313" key="4">
    <source>
        <dbReference type="EMBL" id="SHJ67074.1"/>
    </source>
</evidence>
<keyword evidence="2" id="KW-1133">Transmembrane helix</keyword>
<evidence type="ECO:0000259" key="3">
    <source>
        <dbReference type="Pfam" id="PF18962"/>
    </source>
</evidence>
<feature type="region of interest" description="Disordered" evidence="1">
    <location>
        <begin position="340"/>
        <end position="362"/>
    </location>
</feature>
<evidence type="ECO:0000256" key="2">
    <source>
        <dbReference type="SAM" id="Phobius"/>
    </source>
</evidence>
<gene>
    <name evidence="4" type="ORF">SAMN04488028_101854</name>
</gene>
<dbReference type="Pfam" id="PF18962">
    <property type="entry name" value="Por_Secre_tail"/>
    <property type="match status" value="1"/>
</dbReference>
<dbReference type="NCBIfam" id="TIGR04183">
    <property type="entry name" value="Por_Secre_tail"/>
    <property type="match status" value="1"/>
</dbReference>
<feature type="transmembrane region" description="Helical" evidence="2">
    <location>
        <begin position="20"/>
        <end position="38"/>
    </location>
</feature>
<dbReference type="AlphaFoldDB" id="A0A1M6L7G1"/>
<dbReference type="EMBL" id="FRAA01000001">
    <property type="protein sequence ID" value="SHJ67074.1"/>
    <property type="molecule type" value="Genomic_DNA"/>
</dbReference>
<evidence type="ECO:0000313" key="5">
    <source>
        <dbReference type="Proteomes" id="UP000184474"/>
    </source>
</evidence>
<protein>
    <submittedName>
        <fullName evidence="4">Por secretion system C-terminal sorting domain-containing protein</fullName>
    </submittedName>
</protein>
<feature type="domain" description="Secretion system C-terminal sorting" evidence="3">
    <location>
        <begin position="617"/>
        <end position="686"/>
    </location>
</feature>
<feature type="compositionally biased region" description="Gly residues" evidence="1">
    <location>
        <begin position="442"/>
        <end position="451"/>
    </location>
</feature>
<organism evidence="4 5">
    <name type="scientific">Reichenbachiella agariperforans</name>
    <dbReference type="NCBI Taxonomy" id="156994"/>
    <lineage>
        <taxon>Bacteria</taxon>
        <taxon>Pseudomonadati</taxon>
        <taxon>Bacteroidota</taxon>
        <taxon>Cytophagia</taxon>
        <taxon>Cytophagales</taxon>
        <taxon>Reichenbachiellaceae</taxon>
        <taxon>Reichenbachiella</taxon>
    </lineage>
</organism>
<name>A0A1M6L7G1_REIAG</name>
<accession>A0A1M6L7G1</accession>
<dbReference type="InterPro" id="IPR026444">
    <property type="entry name" value="Secre_tail"/>
</dbReference>
<reference evidence="5" key="1">
    <citation type="submission" date="2016-11" db="EMBL/GenBank/DDBJ databases">
        <authorList>
            <person name="Varghese N."/>
            <person name="Submissions S."/>
        </authorList>
    </citation>
    <scope>NUCLEOTIDE SEQUENCE [LARGE SCALE GENOMIC DNA]</scope>
    <source>
        <strain evidence="5">DSM 26134</strain>
    </source>
</reference>
<feature type="compositionally biased region" description="Polar residues" evidence="1">
    <location>
        <begin position="455"/>
        <end position="470"/>
    </location>
</feature>
<sequence length="690" mass="71956">MSRTVICLVSTGYYPTYTRYLVTVIPSDLHYFMVYCLICKMYKLVGMKYSVCFGLILLLVVLGGEIEAQEVINAYARVTDVSGTILTISDADVTNDDFAVGEQLIIMQMQDDVIGGNTGNNPSFGDISTIASAGLYEKATIASVDMGTNEIVLTSTLSNTYNTGANSLVQVISFPSFENFSTTDDLTALEWNGIIGGVFAIKVTGTFTLNHNINLDGAGFRGGDLNPSNESNGNCEASVYRTNDGQYGRKGEGVYLNSNTAYEGARAKMANGGGGGNKHNSGGGGGGNFTAGGAGGPGYNESDNAAGCYDDPAGDAGTGAGGYGGVDLSDYVTASRIFMGGGGGGGQQDNSAGGDSEEGGDGGGIIMIQANTVSVPCGSGVSITANGEGFPYPSVDAGWEGAPGAGAGGTLLFQVNTWALSCSLVTEAKGGEGQSSTYTLPHGGGGGGGKGVSIFSGSVPASNFSSDNSQGAGGINGTEPASGSAEQGNDTPENPAYQGGASNGVIESEEGPLPVVLRSWEGTYENGYNLLKWVTVSEIENDYFTIEKLKNETVWMRIATVSGNGTTNQPNEYLYRDLSRGEGTAYYRLSQTDFDGTTERFDVITVLPNVEVGNVLVYPNPNSGLFTVQLPLDGNFVNFEVVDIMGKTIEVVYRRVGDKVEFDMGQQAKGTYLLKLSTETVVQIQRVQLR</sequence>
<proteinExistence type="predicted"/>
<dbReference type="STRING" id="156994.SAMN04488028_101854"/>
<feature type="compositionally biased region" description="Polar residues" evidence="1">
    <location>
        <begin position="479"/>
        <end position="492"/>
    </location>
</feature>
<feature type="region of interest" description="Disordered" evidence="1">
    <location>
        <begin position="430"/>
        <end position="506"/>
    </location>
</feature>
<feature type="transmembrane region" description="Helical" evidence="2">
    <location>
        <begin position="45"/>
        <end position="64"/>
    </location>
</feature>
<keyword evidence="5" id="KW-1185">Reference proteome</keyword>
<dbReference type="Proteomes" id="UP000184474">
    <property type="component" value="Unassembled WGS sequence"/>
</dbReference>
<keyword evidence="2" id="KW-0472">Membrane</keyword>